<dbReference type="PROSITE" id="PS50925">
    <property type="entry name" value="BLUF"/>
    <property type="match status" value="1"/>
</dbReference>
<dbReference type="InterPro" id="IPR007024">
    <property type="entry name" value="BLUF_domain"/>
</dbReference>
<sequence length="136" mass="15744">MKFVIYNSLSLHPAFETVDMEILREAFKFNATHGITGFLYRCHQHYYQYFEGTADIVDDLLPRIAKDKRHTDFQVLQVDDISSRRFTGWSMGYSRAASELQSALLSPSSSAEDVRERLTLEAQKQRATHIPPQKKM</sequence>
<dbReference type="Pfam" id="PF04940">
    <property type="entry name" value="BLUF"/>
    <property type="match status" value="1"/>
</dbReference>
<reference evidence="2 3" key="1">
    <citation type="submission" date="2015-09" db="EMBL/GenBank/DDBJ databases">
        <authorList>
            <consortium name="Swine Surveillance"/>
        </authorList>
    </citation>
    <scope>NUCLEOTIDE SEQUENCE [LARGE SCALE GENOMIC DNA]</scope>
    <source>
        <strain evidence="2 3">CECT 7688</strain>
    </source>
</reference>
<name>A0A0N7LRF8_9RHOB</name>
<accession>A0A0N7LRF8</accession>
<dbReference type="InterPro" id="IPR036046">
    <property type="entry name" value="Acylphosphatase-like_dom_sf"/>
</dbReference>
<dbReference type="Gene3D" id="3.30.70.100">
    <property type="match status" value="1"/>
</dbReference>
<dbReference type="SMR" id="A0A0N7LRF8"/>
<protein>
    <submittedName>
        <fullName evidence="2">Sensors of blue-light using FAD</fullName>
    </submittedName>
</protein>
<dbReference type="AlphaFoldDB" id="A0A0N7LRF8"/>
<proteinExistence type="predicted"/>
<evidence type="ECO:0000313" key="2">
    <source>
        <dbReference type="EMBL" id="CUH50700.1"/>
    </source>
</evidence>
<dbReference type="Proteomes" id="UP000054823">
    <property type="component" value="Unassembled WGS sequence"/>
</dbReference>
<dbReference type="EMBL" id="CYPW01000001">
    <property type="protein sequence ID" value="CUH50700.1"/>
    <property type="molecule type" value="Genomic_DNA"/>
</dbReference>
<dbReference type="GO" id="GO:0071949">
    <property type="term" value="F:FAD binding"/>
    <property type="evidence" value="ECO:0007669"/>
    <property type="project" value="InterPro"/>
</dbReference>
<dbReference type="SMART" id="SM01034">
    <property type="entry name" value="BLUF"/>
    <property type="match status" value="1"/>
</dbReference>
<keyword evidence="3" id="KW-1185">Reference proteome</keyword>
<organism evidence="2 3">
    <name type="scientific">Shimia marina</name>
    <dbReference type="NCBI Taxonomy" id="321267"/>
    <lineage>
        <taxon>Bacteria</taxon>
        <taxon>Pseudomonadati</taxon>
        <taxon>Pseudomonadota</taxon>
        <taxon>Alphaproteobacteria</taxon>
        <taxon>Rhodobacterales</taxon>
        <taxon>Roseobacteraceae</taxon>
    </lineage>
</organism>
<dbReference type="SUPFAM" id="SSF54975">
    <property type="entry name" value="Acylphosphatase/BLUF domain-like"/>
    <property type="match status" value="1"/>
</dbReference>
<gene>
    <name evidence="2" type="ORF">SHM7688_00127</name>
</gene>
<dbReference type="RefSeq" id="WP_158500633.1">
    <property type="nucleotide sequence ID" value="NZ_CYPW01000001.1"/>
</dbReference>
<feature type="domain" description="BLUF" evidence="1">
    <location>
        <begin position="1"/>
        <end position="92"/>
    </location>
</feature>
<evidence type="ECO:0000259" key="1">
    <source>
        <dbReference type="PROSITE" id="PS50925"/>
    </source>
</evidence>
<evidence type="ECO:0000313" key="3">
    <source>
        <dbReference type="Proteomes" id="UP000054823"/>
    </source>
</evidence>
<dbReference type="GO" id="GO:0009882">
    <property type="term" value="F:blue light photoreceptor activity"/>
    <property type="evidence" value="ECO:0007669"/>
    <property type="project" value="InterPro"/>
</dbReference>
<dbReference type="STRING" id="321267.SHM7688_00127"/>